<evidence type="ECO:0000313" key="8">
    <source>
        <dbReference type="Proteomes" id="UP001604277"/>
    </source>
</evidence>
<gene>
    <name evidence="7" type="ORF">Fot_05980</name>
</gene>
<keyword evidence="5" id="KW-0472">Membrane</keyword>
<protein>
    <submittedName>
        <fullName evidence="7">Peroxisomal membrane 22 kDa (Mpv17/PMP22) family protein</fullName>
    </submittedName>
</protein>
<sequence>MSVAIKDGLKIHHLRHSSIRNLWTSRRNSITDPIATSNGFANQLAHQLRQSKSCSRFPQSIFRRTKEVEISPTSVMPSSLSKFGPVSWYLSMIKSRPIVTKSITSALIYSAADFSSQSVVEKSSEGYDFVRTLRMAGYGMLILGPSLHYWFNFVSRVFPKRDLPSTFKKMALGQTVYGPTMTAIFFSVNAALQGESGSEIVARLKRDLVPTIISGIMYWPACDFVTFKFIPVNLQPLVSNSFSYLWTVYMTYMASLEKVSTA</sequence>
<dbReference type="PANTHER" id="PTHR11266:SF18">
    <property type="entry name" value="OS12G0508100 PROTEIN"/>
    <property type="match status" value="1"/>
</dbReference>
<name>A0ABD1WRP1_9LAMI</name>
<comment type="caution">
    <text evidence="7">The sequence shown here is derived from an EMBL/GenBank/DDBJ whole genome shotgun (WGS) entry which is preliminary data.</text>
</comment>
<dbReference type="AlphaFoldDB" id="A0ABD1WRP1"/>
<dbReference type="Proteomes" id="UP001604277">
    <property type="component" value="Unassembled WGS sequence"/>
</dbReference>
<keyword evidence="4" id="KW-1133">Transmembrane helix</keyword>
<organism evidence="7 8">
    <name type="scientific">Forsythia ovata</name>
    <dbReference type="NCBI Taxonomy" id="205694"/>
    <lineage>
        <taxon>Eukaryota</taxon>
        <taxon>Viridiplantae</taxon>
        <taxon>Streptophyta</taxon>
        <taxon>Embryophyta</taxon>
        <taxon>Tracheophyta</taxon>
        <taxon>Spermatophyta</taxon>
        <taxon>Magnoliopsida</taxon>
        <taxon>eudicotyledons</taxon>
        <taxon>Gunneridae</taxon>
        <taxon>Pentapetalae</taxon>
        <taxon>asterids</taxon>
        <taxon>lamiids</taxon>
        <taxon>Lamiales</taxon>
        <taxon>Oleaceae</taxon>
        <taxon>Forsythieae</taxon>
        <taxon>Forsythia</taxon>
    </lineage>
</organism>
<evidence type="ECO:0000256" key="3">
    <source>
        <dbReference type="ARBA" id="ARBA00022692"/>
    </source>
</evidence>
<evidence type="ECO:0000256" key="4">
    <source>
        <dbReference type="ARBA" id="ARBA00022989"/>
    </source>
</evidence>
<reference evidence="8" key="1">
    <citation type="submission" date="2024-07" db="EMBL/GenBank/DDBJ databases">
        <title>Two chromosome-level genome assemblies of Korean endemic species Abeliophyllum distichum and Forsythia ovata (Oleaceae).</title>
        <authorList>
            <person name="Jang H."/>
        </authorList>
    </citation>
    <scope>NUCLEOTIDE SEQUENCE [LARGE SCALE GENOMIC DNA]</scope>
</reference>
<evidence type="ECO:0000256" key="2">
    <source>
        <dbReference type="ARBA" id="ARBA00006824"/>
    </source>
</evidence>
<dbReference type="InterPro" id="IPR007248">
    <property type="entry name" value="Mpv17_PMP22"/>
</dbReference>
<dbReference type="PANTHER" id="PTHR11266">
    <property type="entry name" value="PEROXISOMAL MEMBRANE PROTEIN 2, PXMP2 MPV17"/>
    <property type="match status" value="1"/>
</dbReference>
<comment type="subcellular location">
    <subcellularLocation>
        <location evidence="1">Membrane</location>
        <topology evidence="1">Multi-pass membrane protein</topology>
    </subcellularLocation>
</comment>
<evidence type="ECO:0000313" key="7">
    <source>
        <dbReference type="EMBL" id="KAL2552361.1"/>
    </source>
</evidence>
<comment type="similarity">
    <text evidence="2 6">Belongs to the peroxisomal membrane protein PXMP2/4 family.</text>
</comment>
<evidence type="ECO:0000256" key="1">
    <source>
        <dbReference type="ARBA" id="ARBA00004141"/>
    </source>
</evidence>
<evidence type="ECO:0000256" key="5">
    <source>
        <dbReference type="ARBA" id="ARBA00023136"/>
    </source>
</evidence>
<dbReference type="GO" id="GO:0016020">
    <property type="term" value="C:membrane"/>
    <property type="evidence" value="ECO:0007669"/>
    <property type="project" value="UniProtKB-SubCell"/>
</dbReference>
<proteinExistence type="inferred from homology"/>
<accession>A0ABD1WRP1</accession>
<evidence type="ECO:0000256" key="6">
    <source>
        <dbReference type="RuleBase" id="RU363053"/>
    </source>
</evidence>
<keyword evidence="8" id="KW-1185">Reference proteome</keyword>
<dbReference type="Pfam" id="PF04117">
    <property type="entry name" value="Mpv17_PMP22"/>
    <property type="match status" value="1"/>
</dbReference>
<dbReference type="EMBL" id="JBFOLJ010000002">
    <property type="protein sequence ID" value="KAL2552361.1"/>
    <property type="molecule type" value="Genomic_DNA"/>
</dbReference>
<keyword evidence="3" id="KW-0812">Transmembrane</keyword>